<dbReference type="NCBIfam" id="TIGR00254">
    <property type="entry name" value="GGDEF"/>
    <property type="match status" value="1"/>
</dbReference>
<dbReference type="GO" id="GO:0004673">
    <property type="term" value="F:protein histidine kinase activity"/>
    <property type="evidence" value="ECO:0007669"/>
    <property type="project" value="UniProtKB-EC"/>
</dbReference>
<dbReference type="PANTHER" id="PTHR45138">
    <property type="entry name" value="REGULATORY COMPONENTS OF SENSORY TRANSDUCTION SYSTEM"/>
    <property type="match status" value="1"/>
</dbReference>
<dbReference type="Gene3D" id="3.30.70.270">
    <property type="match status" value="1"/>
</dbReference>
<dbReference type="Pfam" id="PF00072">
    <property type="entry name" value="Response_reg"/>
    <property type="match status" value="2"/>
</dbReference>
<protein>
    <recommendedName>
        <fullName evidence="2">histidine kinase</fullName>
        <ecNumber evidence="2">2.7.13.3</ecNumber>
    </recommendedName>
</protein>
<name>A0A9D5K0E5_9BACT</name>
<dbReference type="GO" id="GO:0000160">
    <property type="term" value="P:phosphorelay signal transduction system"/>
    <property type="evidence" value="ECO:0007669"/>
    <property type="project" value="UniProtKB-KW"/>
</dbReference>
<dbReference type="SUPFAM" id="SSF52172">
    <property type="entry name" value="CheY-like"/>
    <property type="match status" value="2"/>
</dbReference>
<evidence type="ECO:0000256" key="2">
    <source>
        <dbReference type="ARBA" id="ARBA00012438"/>
    </source>
</evidence>
<keyword evidence="7" id="KW-0067">ATP-binding</keyword>
<feature type="modified residue" description="4-aspartylphosphate" evidence="9">
    <location>
        <position position="212"/>
    </location>
</feature>
<evidence type="ECO:0000313" key="12">
    <source>
        <dbReference type="EMBL" id="MBD3327662.1"/>
    </source>
</evidence>
<organism evidence="12 13">
    <name type="scientific">candidate division KSB3 bacterium</name>
    <dbReference type="NCBI Taxonomy" id="2044937"/>
    <lineage>
        <taxon>Bacteria</taxon>
        <taxon>candidate division KSB3</taxon>
    </lineage>
</organism>
<evidence type="ECO:0000256" key="1">
    <source>
        <dbReference type="ARBA" id="ARBA00000085"/>
    </source>
</evidence>
<dbReference type="GO" id="GO:0005886">
    <property type="term" value="C:plasma membrane"/>
    <property type="evidence" value="ECO:0007669"/>
    <property type="project" value="TreeGrafter"/>
</dbReference>
<dbReference type="InterPro" id="IPR043128">
    <property type="entry name" value="Rev_trsase/Diguanyl_cyclase"/>
</dbReference>
<feature type="domain" description="GGDEF" evidence="11">
    <location>
        <begin position="329"/>
        <end position="464"/>
    </location>
</feature>
<dbReference type="InterPro" id="IPR001789">
    <property type="entry name" value="Sig_transdc_resp-reg_receiver"/>
</dbReference>
<dbReference type="GO" id="GO:0043709">
    <property type="term" value="P:cell adhesion involved in single-species biofilm formation"/>
    <property type="evidence" value="ECO:0007669"/>
    <property type="project" value="TreeGrafter"/>
</dbReference>
<feature type="modified residue" description="4-aspartylphosphate" evidence="9">
    <location>
        <position position="61"/>
    </location>
</feature>
<dbReference type="PANTHER" id="PTHR45138:SF9">
    <property type="entry name" value="DIGUANYLATE CYCLASE DGCM-RELATED"/>
    <property type="match status" value="1"/>
</dbReference>
<evidence type="ECO:0000256" key="4">
    <source>
        <dbReference type="ARBA" id="ARBA00022679"/>
    </source>
</evidence>
<dbReference type="Proteomes" id="UP000649604">
    <property type="component" value="Unassembled WGS sequence"/>
</dbReference>
<dbReference type="SMART" id="SM00448">
    <property type="entry name" value="REC"/>
    <property type="match status" value="2"/>
</dbReference>
<dbReference type="Gene3D" id="3.40.50.2300">
    <property type="match status" value="2"/>
</dbReference>
<comment type="caution">
    <text evidence="12">The sequence shown here is derived from an EMBL/GenBank/DDBJ whole genome shotgun (WGS) entry which is preliminary data.</text>
</comment>
<evidence type="ECO:0000259" key="11">
    <source>
        <dbReference type="PROSITE" id="PS50887"/>
    </source>
</evidence>
<comment type="catalytic activity">
    <reaction evidence="1">
        <text>ATP + protein L-histidine = ADP + protein N-phospho-L-histidine.</text>
        <dbReference type="EC" id="2.7.13.3"/>
    </reaction>
</comment>
<dbReference type="InterPro" id="IPR050469">
    <property type="entry name" value="Diguanylate_Cyclase"/>
</dbReference>
<dbReference type="CDD" id="cd01949">
    <property type="entry name" value="GGDEF"/>
    <property type="match status" value="1"/>
</dbReference>
<evidence type="ECO:0000259" key="10">
    <source>
        <dbReference type="PROSITE" id="PS50110"/>
    </source>
</evidence>
<dbReference type="InterPro" id="IPR000160">
    <property type="entry name" value="GGDEF_dom"/>
</dbReference>
<dbReference type="PROSITE" id="PS50110">
    <property type="entry name" value="RESPONSE_REGULATORY"/>
    <property type="match status" value="2"/>
</dbReference>
<evidence type="ECO:0000256" key="8">
    <source>
        <dbReference type="ARBA" id="ARBA00023012"/>
    </source>
</evidence>
<evidence type="ECO:0000256" key="6">
    <source>
        <dbReference type="ARBA" id="ARBA00022777"/>
    </source>
</evidence>
<dbReference type="GO" id="GO:0052621">
    <property type="term" value="F:diguanylate cyclase activity"/>
    <property type="evidence" value="ECO:0007669"/>
    <property type="project" value="TreeGrafter"/>
</dbReference>
<dbReference type="GO" id="GO:1902201">
    <property type="term" value="P:negative regulation of bacterial-type flagellum-dependent cell motility"/>
    <property type="evidence" value="ECO:0007669"/>
    <property type="project" value="TreeGrafter"/>
</dbReference>
<evidence type="ECO:0000256" key="9">
    <source>
        <dbReference type="PROSITE-ProRule" id="PRU00169"/>
    </source>
</evidence>
<sequence length="476" mass="54316">MMQGKAMGYTNKILVVDDDPLNVKFLSKQLASEGYTIIQAYSGAEALEKVEQRIPDLILLDIMMPGIDGYEVTKQLKTDPKTQDIPIILITALHSPDDKIRGLEAGADEFLNKPVDTTELRARIRSLLSLKQYGEQLQNRVQSQQLVSGAAEPHPQLPSRPKTVLLVEDEEIVAHLMLSYLKHEPYALEHVRDGASAIERAKKGDIDLILLDLLLPGMDGFDVCQHLKQIPETQYIQIIIITCLEDMESKVRSLEMGADDFLVKPVSREELIARIKALLRKKDYFDTLITNYEKALHNAITDQLTGLYNHSYFKQFLELEIERSVRQNHPLTLLLLDIDDFKMYNDTLGHLIGDEILRELGQLIRESIRKIDLAARYGGEEFAIILPYTDSANAMTTAERIREMIASYPFIYKKFLASKRLTTSIGIADFQNDITRTEDLIERADKALYKAKHDGKNRVCLFEDHLFPLTPKHQRR</sequence>
<dbReference type="FunFam" id="3.30.70.270:FF:000001">
    <property type="entry name" value="Diguanylate cyclase domain protein"/>
    <property type="match status" value="1"/>
</dbReference>
<dbReference type="SUPFAM" id="SSF55073">
    <property type="entry name" value="Nucleotide cyclase"/>
    <property type="match status" value="1"/>
</dbReference>
<gene>
    <name evidence="12" type="ORF">GF339_23970</name>
</gene>
<proteinExistence type="predicted"/>
<keyword evidence="6" id="KW-0418">Kinase</keyword>
<dbReference type="InterPro" id="IPR029787">
    <property type="entry name" value="Nucleotide_cyclase"/>
</dbReference>
<dbReference type="SMART" id="SM00267">
    <property type="entry name" value="GGDEF"/>
    <property type="match status" value="1"/>
</dbReference>
<dbReference type="EC" id="2.7.13.3" evidence="2"/>
<dbReference type="InterPro" id="IPR011006">
    <property type="entry name" value="CheY-like_superfamily"/>
</dbReference>
<dbReference type="AlphaFoldDB" id="A0A9D5K0E5"/>
<evidence type="ECO:0000313" key="13">
    <source>
        <dbReference type="Proteomes" id="UP000649604"/>
    </source>
</evidence>
<reference evidence="12" key="1">
    <citation type="submission" date="2019-11" db="EMBL/GenBank/DDBJ databases">
        <title>Microbial mats filling the niche in hypersaline microbial mats.</title>
        <authorList>
            <person name="Wong H.L."/>
            <person name="Macleod F.I."/>
            <person name="White R.A. III"/>
            <person name="Burns B.P."/>
        </authorList>
    </citation>
    <scope>NUCLEOTIDE SEQUENCE</scope>
    <source>
        <strain evidence="12">Rbin_158</strain>
    </source>
</reference>
<keyword evidence="5" id="KW-0547">Nucleotide-binding</keyword>
<feature type="domain" description="Response regulatory" evidence="10">
    <location>
        <begin position="12"/>
        <end position="128"/>
    </location>
</feature>
<evidence type="ECO:0000256" key="3">
    <source>
        <dbReference type="ARBA" id="ARBA00022553"/>
    </source>
</evidence>
<dbReference type="EMBL" id="WJJP01000772">
    <property type="protein sequence ID" value="MBD3327662.1"/>
    <property type="molecule type" value="Genomic_DNA"/>
</dbReference>
<keyword evidence="4" id="KW-0808">Transferase</keyword>
<dbReference type="GO" id="GO:0005524">
    <property type="term" value="F:ATP binding"/>
    <property type="evidence" value="ECO:0007669"/>
    <property type="project" value="UniProtKB-KW"/>
</dbReference>
<keyword evidence="3 9" id="KW-0597">Phosphoprotein</keyword>
<feature type="domain" description="Response regulatory" evidence="10">
    <location>
        <begin position="163"/>
        <end position="279"/>
    </location>
</feature>
<dbReference type="FunFam" id="3.40.50.2300:FF:000121">
    <property type="entry name" value="Sensor histidine kinase RcsC"/>
    <property type="match status" value="1"/>
</dbReference>
<accession>A0A9D5K0E5</accession>
<evidence type="ECO:0000256" key="5">
    <source>
        <dbReference type="ARBA" id="ARBA00022741"/>
    </source>
</evidence>
<dbReference type="Pfam" id="PF00990">
    <property type="entry name" value="GGDEF"/>
    <property type="match status" value="1"/>
</dbReference>
<dbReference type="PROSITE" id="PS50887">
    <property type="entry name" value="GGDEF"/>
    <property type="match status" value="1"/>
</dbReference>
<evidence type="ECO:0000256" key="7">
    <source>
        <dbReference type="ARBA" id="ARBA00022840"/>
    </source>
</evidence>
<keyword evidence="8" id="KW-0902">Two-component regulatory system</keyword>
<dbReference type="CDD" id="cd17538">
    <property type="entry name" value="REC_D1_PleD-like"/>
    <property type="match status" value="1"/>
</dbReference>